<evidence type="ECO:0000256" key="1">
    <source>
        <dbReference type="SAM" id="SignalP"/>
    </source>
</evidence>
<protein>
    <submittedName>
        <fullName evidence="3">Spondin domain-containing protein</fullName>
    </submittedName>
</protein>
<evidence type="ECO:0000259" key="2">
    <source>
        <dbReference type="Pfam" id="PF06468"/>
    </source>
</evidence>
<dbReference type="InterPro" id="IPR009465">
    <property type="entry name" value="Spondin_N"/>
</dbReference>
<feature type="chain" id="PRO_5045332420" evidence="1">
    <location>
        <begin position="29"/>
        <end position="211"/>
    </location>
</feature>
<gene>
    <name evidence="3" type="ORF">RS130_08955</name>
</gene>
<dbReference type="InterPro" id="IPR038678">
    <property type="entry name" value="Spondin_N_sf"/>
</dbReference>
<keyword evidence="1" id="KW-0732">Signal</keyword>
<reference evidence="3 4" key="1">
    <citation type="submission" date="2023-10" db="EMBL/GenBank/DDBJ databases">
        <title>Glaciecola aquimarina strain GGW-M5 nov., isolated from a coastal seawater.</title>
        <authorList>
            <person name="Bayburt H."/>
            <person name="Kim J.M."/>
            <person name="Choi B.J."/>
            <person name="Jeon C.O."/>
        </authorList>
    </citation>
    <scope>NUCLEOTIDE SEQUENCE [LARGE SCALE GENOMIC DNA]</scope>
    <source>
        <strain evidence="3 4">KCTC 32108</strain>
    </source>
</reference>
<dbReference type="Proteomes" id="UP001247805">
    <property type="component" value="Unassembled WGS sequence"/>
</dbReference>
<accession>A0ABU3SVN0</accession>
<feature type="signal peptide" evidence="1">
    <location>
        <begin position="1"/>
        <end position="28"/>
    </location>
</feature>
<evidence type="ECO:0000313" key="4">
    <source>
        <dbReference type="Proteomes" id="UP001247805"/>
    </source>
</evidence>
<feature type="domain" description="Spondin" evidence="2">
    <location>
        <begin position="44"/>
        <end position="154"/>
    </location>
</feature>
<comment type="caution">
    <text evidence="3">The sequence shown here is derived from an EMBL/GenBank/DDBJ whole genome shotgun (WGS) entry which is preliminary data.</text>
</comment>
<dbReference type="NCBIfam" id="NF038123">
    <property type="entry name" value="NF038123_dom"/>
    <property type="match status" value="1"/>
</dbReference>
<dbReference type="Pfam" id="PF06468">
    <property type="entry name" value="Spond_N"/>
    <property type="match status" value="1"/>
</dbReference>
<name>A0ABU3SVN0_9ALTE</name>
<dbReference type="RefSeq" id="WP_316025674.1">
    <property type="nucleotide sequence ID" value="NZ_JAWDIO010000002.1"/>
</dbReference>
<organism evidence="3 4">
    <name type="scientific">Paraglaciecola aquimarina</name>
    <dbReference type="NCBI Taxonomy" id="1235557"/>
    <lineage>
        <taxon>Bacteria</taxon>
        <taxon>Pseudomonadati</taxon>
        <taxon>Pseudomonadota</taxon>
        <taxon>Gammaproteobacteria</taxon>
        <taxon>Alteromonadales</taxon>
        <taxon>Alteromonadaceae</taxon>
        <taxon>Paraglaciecola</taxon>
    </lineage>
</organism>
<sequence length="211" mass="22197">MKLKSFTKAFAAPLSFATLMALSTGTQAALMDVTVTIENLAPTNSVSFAPLRLGFHNGTFDAFDAGSAASDAIISIAEGGSGTKWFADFEAAEPNAVLGSVVNGGPSIPSANAGVGNGFSATASNTFRVDTSDNAFFSFANMVVPSNDLFLGNDNPLRLFDNLGSLLFSEIRLTASDIWDANSEVADASAGAFILWRCEWQQNSRKWISCV</sequence>
<keyword evidence="4" id="KW-1185">Reference proteome</keyword>
<proteinExistence type="predicted"/>
<evidence type="ECO:0000313" key="3">
    <source>
        <dbReference type="EMBL" id="MDU0354048.1"/>
    </source>
</evidence>
<dbReference type="Gene3D" id="2.60.40.2130">
    <property type="entry name" value="F-spondin domain"/>
    <property type="match status" value="1"/>
</dbReference>
<dbReference type="EMBL" id="JAWDIO010000002">
    <property type="protein sequence ID" value="MDU0354048.1"/>
    <property type="molecule type" value="Genomic_DNA"/>
</dbReference>